<evidence type="ECO:0000313" key="2">
    <source>
        <dbReference type="Proteomes" id="UP000182567"/>
    </source>
</evidence>
<reference evidence="2" key="1">
    <citation type="submission" date="2016-10" db="EMBL/GenBank/DDBJ databases">
        <title>Pseudomonas frederiksbergensis ERGS4:02 complete genome.</title>
        <authorList>
            <person name="Kumar R."/>
            <person name="Acharya V."/>
            <person name="Singh D."/>
        </authorList>
    </citation>
    <scope>NUCLEOTIDE SEQUENCE [LARGE SCALE GENOMIC DNA]</scope>
    <source>
        <strain evidence="2">ERGS4:02</strain>
    </source>
</reference>
<gene>
    <name evidence="1" type="ORF">BLL42_16065</name>
</gene>
<dbReference type="AlphaFoldDB" id="A0A1J0EM38"/>
<sequence length="169" mass="19070">MSLIHRIALAIRIRIHATFPKRTRTIRTVKPHHHWIELPIAVPQMIMPGHRIRPFAVEAQQTEQAVFRWAMAVGRVGEGMGLSRVEGVQHRTLLISRQQGGIAPTTLRLLLSQQLIFMLENTGLHQALDFSCQSALAIKALGISFSGWRTLHQAVQRIVMVATQYGFAR</sequence>
<organism evidence="1 2">
    <name type="scientific">Pseudomonas frederiksbergensis</name>
    <dbReference type="NCBI Taxonomy" id="104087"/>
    <lineage>
        <taxon>Bacteria</taxon>
        <taxon>Pseudomonadati</taxon>
        <taxon>Pseudomonadota</taxon>
        <taxon>Gammaproteobacteria</taxon>
        <taxon>Pseudomonadales</taxon>
        <taxon>Pseudomonadaceae</taxon>
        <taxon>Pseudomonas</taxon>
    </lineage>
</organism>
<dbReference type="Proteomes" id="UP000182567">
    <property type="component" value="Chromosome"/>
</dbReference>
<proteinExistence type="predicted"/>
<evidence type="ECO:0000313" key="1">
    <source>
        <dbReference type="EMBL" id="APC17181.1"/>
    </source>
</evidence>
<protein>
    <submittedName>
        <fullName evidence="1">Uncharacterized protein</fullName>
    </submittedName>
</protein>
<dbReference type="EMBL" id="CP017886">
    <property type="protein sequence ID" value="APC17181.1"/>
    <property type="molecule type" value="Genomic_DNA"/>
</dbReference>
<accession>A0A1J0EM38</accession>
<name>A0A1J0EM38_9PSED</name>